<evidence type="ECO:0000313" key="3">
    <source>
        <dbReference type="EMBL" id="CAE0244159.1"/>
    </source>
</evidence>
<reference evidence="3" key="1">
    <citation type="submission" date="2021-01" db="EMBL/GenBank/DDBJ databases">
        <authorList>
            <person name="Corre E."/>
            <person name="Pelletier E."/>
            <person name="Niang G."/>
            <person name="Scheremetjew M."/>
            <person name="Finn R."/>
            <person name="Kale V."/>
            <person name="Holt S."/>
            <person name="Cochrane G."/>
            <person name="Meng A."/>
            <person name="Brown T."/>
            <person name="Cohen L."/>
        </authorList>
    </citation>
    <scope>NUCLEOTIDE SEQUENCE</scope>
    <source>
        <strain evidence="3">NIES-2562</strain>
    </source>
</reference>
<dbReference type="PROSITE" id="PS50968">
    <property type="entry name" value="BIOTINYL_LIPOYL"/>
    <property type="match status" value="1"/>
</dbReference>
<dbReference type="PANTHER" id="PTHR45266">
    <property type="entry name" value="OXALOACETATE DECARBOXYLASE ALPHA CHAIN"/>
    <property type="match status" value="1"/>
</dbReference>
<dbReference type="InterPro" id="IPR000089">
    <property type="entry name" value="Biotin_lipoyl"/>
</dbReference>
<evidence type="ECO:0000259" key="2">
    <source>
        <dbReference type="PROSITE" id="PS50968"/>
    </source>
</evidence>
<dbReference type="PROSITE" id="PS00188">
    <property type="entry name" value="BIOTIN"/>
    <property type="match status" value="1"/>
</dbReference>
<organism evidence="3">
    <name type="scientific">Palpitomonas bilix</name>
    <dbReference type="NCBI Taxonomy" id="652834"/>
    <lineage>
        <taxon>Eukaryota</taxon>
        <taxon>Eukaryota incertae sedis</taxon>
    </lineage>
</organism>
<dbReference type="AlphaFoldDB" id="A0A7S3D230"/>
<protein>
    <recommendedName>
        <fullName evidence="2">Lipoyl-binding domain-containing protein</fullName>
    </recommendedName>
</protein>
<feature type="domain" description="Lipoyl-binding" evidence="2">
    <location>
        <begin position="81"/>
        <end position="158"/>
    </location>
</feature>
<name>A0A7S3D230_9EUKA</name>
<dbReference type="CDD" id="cd06850">
    <property type="entry name" value="biotinyl_domain"/>
    <property type="match status" value="1"/>
</dbReference>
<gene>
    <name evidence="3" type="ORF">PBIL07802_LOCUS6334</name>
</gene>
<dbReference type="SUPFAM" id="SSF51230">
    <property type="entry name" value="Single hybrid motif"/>
    <property type="match status" value="1"/>
</dbReference>
<dbReference type="Pfam" id="PF00364">
    <property type="entry name" value="Biotin_lipoyl"/>
    <property type="match status" value="1"/>
</dbReference>
<dbReference type="Gene3D" id="2.40.50.100">
    <property type="match status" value="1"/>
</dbReference>
<dbReference type="PANTHER" id="PTHR45266:SF3">
    <property type="entry name" value="OXALOACETATE DECARBOXYLASE ALPHA CHAIN"/>
    <property type="match status" value="1"/>
</dbReference>
<dbReference type="InterPro" id="IPR001882">
    <property type="entry name" value="Biotin_BS"/>
</dbReference>
<sequence length="160" mass="17091">MKIKYEGKQFSVSEARMDESGLVSAILREDGAEYAGEKLVARVVATSRHGEGQTYTVFNKASTEDVKKSVSLLIPEPEYLRAEEGAGGAGGVAAPMPGKIIKTLIAPGTEVKKGTPLLIMEAMKMEHTIVAPTDGKIEDFTVAEGDFVDDGKVLVEFDGE</sequence>
<evidence type="ECO:0000256" key="1">
    <source>
        <dbReference type="ARBA" id="ARBA00023267"/>
    </source>
</evidence>
<dbReference type="EMBL" id="HBIB01009965">
    <property type="protein sequence ID" value="CAE0244159.1"/>
    <property type="molecule type" value="Transcribed_RNA"/>
</dbReference>
<proteinExistence type="predicted"/>
<keyword evidence="1" id="KW-0092">Biotin</keyword>
<dbReference type="InterPro" id="IPR050709">
    <property type="entry name" value="Biotin_Carboxyl_Carrier/Decarb"/>
</dbReference>
<dbReference type="InterPro" id="IPR011053">
    <property type="entry name" value="Single_hybrid_motif"/>
</dbReference>
<dbReference type="FunFam" id="2.40.50.100:FF:000003">
    <property type="entry name" value="Acetyl-CoA carboxylase biotin carboxyl carrier protein"/>
    <property type="match status" value="1"/>
</dbReference>
<accession>A0A7S3D230</accession>